<dbReference type="OrthoDB" id="1090702at2"/>
<comment type="caution">
    <text evidence="1">The sequence shown here is derived from an EMBL/GenBank/DDBJ whole genome shotgun (WGS) entry which is preliminary data.</text>
</comment>
<dbReference type="Pfam" id="PF05936">
    <property type="entry name" value="T6SS_VasE"/>
    <property type="match status" value="1"/>
</dbReference>
<reference evidence="1 2" key="1">
    <citation type="submission" date="2018-04" db="EMBL/GenBank/DDBJ databases">
        <title>Genomic Encyclopedia of Type Strains, Phase IV (KMG-IV): sequencing the most valuable type-strain genomes for metagenomic binning, comparative biology and taxonomic classification.</title>
        <authorList>
            <person name="Goeker M."/>
        </authorList>
    </citation>
    <scope>NUCLEOTIDE SEQUENCE [LARGE SCALE GENOMIC DNA]</scope>
    <source>
        <strain evidence="1 2">DSM 28520</strain>
    </source>
</reference>
<name>A0A2U1FME1_9PORP</name>
<dbReference type="AlphaFoldDB" id="A0A2U1FME1"/>
<keyword evidence="2" id="KW-1185">Reference proteome</keyword>
<dbReference type="RefSeq" id="WP_116678652.1">
    <property type="nucleotide sequence ID" value="NZ_QEKY01000003.1"/>
</dbReference>
<dbReference type="Proteomes" id="UP000245462">
    <property type="component" value="Unassembled WGS sequence"/>
</dbReference>
<proteinExistence type="predicted"/>
<gene>
    <name evidence="1" type="ORF">C7382_10330</name>
</gene>
<dbReference type="GeneID" id="94550099"/>
<sequence>MNNKREYFPVNWMQGMSVSSSHFIATENALLEHMLQSVSSFQQPFQYGLLPQKGGNGIIELKLMGHGEYTKIHLLSYAGVTPGGYLILIDKKEEGEGISCSCPMGEESSEEGWDIVLSVSPYTRCPCGVPDLQETPPRYPYVEPSYKLSLVSRKSDNHERENAFGVIVGLLRREKSDYSLDRNYIPPALTMSSHPNLYEYTNEFTLRVRTIDAALHKIIERVLEHPNRTSVANSVLLFCKELLRTTSSLFFHWRNSYTVSPYHIVVSLANFASTVQCGLTFLSKKDKEEMLKYFYEWNGIAPSTFEHMWEEVTNKPYDHNRINQSMISVFGAIRTLEELLVSLSRLEFVGQHKESIVISERQIQDTSSNGRNWMLVD</sequence>
<evidence type="ECO:0000313" key="1">
    <source>
        <dbReference type="EMBL" id="PVZ13337.1"/>
    </source>
</evidence>
<dbReference type="InterPro" id="IPR010263">
    <property type="entry name" value="T6SS_TssK"/>
</dbReference>
<accession>A0A2U1FME1</accession>
<evidence type="ECO:0000313" key="2">
    <source>
        <dbReference type="Proteomes" id="UP000245462"/>
    </source>
</evidence>
<organism evidence="1 2">
    <name type="scientific">Porphyromonas loveana</name>
    <dbReference type="NCBI Taxonomy" id="1884669"/>
    <lineage>
        <taxon>Bacteria</taxon>
        <taxon>Pseudomonadati</taxon>
        <taxon>Bacteroidota</taxon>
        <taxon>Bacteroidia</taxon>
        <taxon>Bacteroidales</taxon>
        <taxon>Porphyromonadaceae</taxon>
        <taxon>Porphyromonas</taxon>
    </lineage>
</organism>
<protein>
    <submittedName>
        <fullName evidence="1">Type VI secretion system (T6SS) EvfL/ImpJ/VasE family protein</fullName>
    </submittedName>
</protein>
<dbReference type="EMBL" id="QEKY01000003">
    <property type="protein sequence ID" value="PVZ13337.1"/>
    <property type="molecule type" value="Genomic_DNA"/>
</dbReference>